<gene>
    <name evidence="1" type="ORF">E2C01_079501</name>
</gene>
<evidence type="ECO:0000313" key="2">
    <source>
        <dbReference type="Proteomes" id="UP000324222"/>
    </source>
</evidence>
<accession>A0A5B7IH28</accession>
<comment type="caution">
    <text evidence="1">The sequence shown here is derived from an EMBL/GenBank/DDBJ whole genome shotgun (WGS) entry which is preliminary data.</text>
</comment>
<dbReference type="EMBL" id="VSRR010066333">
    <property type="protein sequence ID" value="MPC84751.1"/>
    <property type="molecule type" value="Genomic_DNA"/>
</dbReference>
<name>A0A5B7IH28_PORTR</name>
<reference evidence="1 2" key="1">
    <citation type="submission" date="2019-05" db="EMBL/GenBank/DDBJ databases">
        <title>Another draft genome of Portunus trituberculatus and its Hox gene families provides insights of decapod evolution.</title>
        <authorList>
            <person name="Jeong J.-H."/>
            <person name="Song I."/>
            <person name="Kim S."/>
            <person name="Choi T."/>
            <person name="Kim D."/>
            <person name="Ryu S."/>
            <person name="Kim W."/>
        </authorList>
    </citation>
    <scope>NUCLEOTIDE SEQUENCE [LARGE SCALE GENOMIC DNA]</scope>
    <source>
        <tissue evidence="1">Muscle</tissue>
    </source>
</reference>
<sequence length="186" mass="20602">MTEVCTCPLPLDLVCTVRDRLPEVAQDVKATLGCETERALLLWQQPDSATVGHGREECVVEGITSRSSPITAVRERFTFPFRSFGILLGVQEGVAGWRGWEGAAVRGASDEAMRPRQEHGVRYIHSEQTVVKEWSWWAERGGLWGRGTTPVYFTFSPTTLGLGGDYNLRPGNPCSTLFLLCETGQQ</sequence>
<organism evidence="1 2">
    <name type="scientific">Portunus trituberculatus</name>
    <name type="common">Swimming crab</name>
    <name type="synonym">Neptunus trituberculatus</name>
    <dbReference type="NCBI Taxonomy" id="210409"/>
    <lineage>
        <taxon>Eukaryota</taxon>
        <taxon>Metazoa</taxon>
        <taxon>Ecdysozoa</taxon>
        <taxon>Arthropoda</taxon>
        <taxon>Crustacea</taxon>
        <taxon>Multicrustacea</taxon>
        <taxon>Malacostraca</taxon>
        <taxon>Eumalacostraca</taxon>
        <taxon>Eucarida</taxon>
        <taxon>Decapoda</taxon>
        <taxon>Pleocyemata</taxon>
        <taxon>Brachyura</taxon>
        <taxon>Eubrachyura</taxon>
        <taxon>Portunoidea</taxon>
        <taxon>Portunidae</taxon>
        <taxon>Portuninae</taxon>
        <taxon>Portunus</taxon>
    </lineage>
</organism>
<proteinExistence type="predicted"/>
<keyword evidence="2" id="KW-1185">Reference proteome</keyword>
<dbReference type="AlphaFoldDB" id="A0A5B7IH28"/>
<evidence type="ECO:0000313" key="1">
    <source>
        <dbReference type="EMBL" id="MPC84751.1"/>
    </source>
</evidence>
<dbReference type="Proteomes" id="UP000324222">
    <property type="component" value="Unassembled WGS sequence"/>
</dbReference>
<protein>
    <submittedName>
        <fullName evidence="1">Uncharacterized protein</fullName>
    </submittedName>
</protein>